<dbReference type="InterPro" id="IPR046037">
    <property type="entry name" value="DUF5995"/>
</dbReference>
<feature type="signal peptide" evidence="1">
    <location>
        <begin position="1"/>
        <end position="18"/>
    </location>
</feature>
<comment type="caution">
    <text evidence="2">The sequence shown here is derived from an EMBL/GenBank/DDBJ whole genome shotgun (WGS) entry which is preliminary data.</text>
</comment>
<feature type="chain" id="PRO_5047501174" evidence="1">
    <location>
        <begin position="19"/>
        <end position="282"/>
    </location>
</feature>
<protein>
    <submittedName>
        <fullName evidence="2">DUF5995 family protein</fullName>
    </submittedName>
</protein>
<proteinExistence type="predicted"/>
<reference evidence="3" key="1">
    <citation type="journal article" date="2019" name="Int. J. Syst. Evol. Microbiol.">
        <title>The Global Catalogue of Microorganisms (GCM) 10K type strain sequencing project: providing services to taxonomists for standard genome sequencing and annotation.</title>
        <authorList>
            <consortium name="The Broad Institute Genomics Platform"/>
            <consortium name="The Broad Institute Genome Sequencing Center for Infectious Disease"/>
            <person name="Wu L."/>
            <person name="Ma J."/>
        </authorList>
    </citation>
    <scope>NUCLEOTIDE SEQUENCE [LARGE SCALE GENOMIC DNA]</scope>
    <source>
        <strain evidence="3">DFY28</strain>
    </source>
</reference>
<accession>A0ABW1QVV7</accession>
<evidence type="ECO:0000313" key="3">
    <source>
        <dbReference type="Proteomes" id="UP001596098"/>
    </source>
</evidence>
<evidence type="ECO:0000313" key="2">
    <source>
        <dbReference type="EMBL" id="MFC6152445.1"/>
    </source>
</evidence>
<organism evidence="2 3">
    <name type="scientific">Nocardioides yefusunii</name>
    <dbReference type="NCBI Taxonomy" id="2500546"/>
    <lineage>
        <taxon>Bacteria</taxon>
        <taxon>Bacillati</taxon>
        <taxon>Actinomycetota</taxon>
        <taxon>Actinomycetes</taxon>
        <taxon>Propionibacteriales</taxon>
        <taxon>Nocardioidaceae</taxon>
        <taxon>Nocardioides</taxon>
    </lineage>
</organism>
<name>A0ABW1QVV7_9ACTN</name>
<evidence type="ECO:0000256" key="1">
    <source>
        <dbReference type="SAM" id="SignalP"/>
    </source>
</evidence>
<dbReference type="Pfam" id="PF19458">
    <property type="entry name" value="DUF5995"/>
    <property type="match status" value="1"/>
</dbReference>
<keyword evidence="1" id="KW-0732">Signal</keyword>
<dbReference type="EMBL" id="JBHSQI010000001">
    <property type="protein sequence ID" value="MFC6152445.1"/>
    <property type="molecule type" value="Genomic_DNA"/>
</dbReference>
<dbReference type="Proteomes" id="UP001596098">
    <property type="component" value="Unassembled WGS sequence"/>
</dbReference>
<dbReference type="RefSeq" id="WP_128220729.1">
    <property type="nucleotide sequence ID" value="NZ_CP034929.1"/>
</dbReference>
<keyword evidence="3" id="KW-1185">Reference proteome</keyword>
<sequence length="282" mass="29642">MTSLAMVLGWGCAAPASAALFTAPGTQRPATTSACAPTLSGAENSALLAAASPTGLSTISDVKQRLATVNSILAARGDARGTFPLVYEVIVDETIASLDAGIFTHRAWAEQLAVSFAAEYFRNLDAHLRGRTTLTTLTTYWRDYYRLAADCTRSPGRIVGQGIINHLVDDLPRTLKAVGTTTGHRADYDLYGTALVTATPQIIETFQAHYDVDLSGLFQLYFVGNVVGSQNVTTAFFTSVRTLAWNNFTTLRLSTLLGTTSIAGAVAAGSGAVAALELAGGL</sequence>
<gene>
    <name evidence="2" type="ORF">ACFPWU_02045</name>
</gene>